<dbReference type="Pfam" id="PF05954">
    <property type="entry name" value="Phage_GPD"/>
    <property type="match status" value="1"/>
</dbReference>
<dbReference type="InterPro" id="IPR006533">
    <property type="entry name" value="T6SS_Vgr_RhsGE"/>
</dbReference>
<evidence type="ECO:0000259" key="4">
    <source>
        <dbReference type="Pfam" id="PF22178"/>
    </source>
</evidence>
<evidence type="ECO:0000313" key="5">
    <source>
        <dbReference type="EMBL" id="MCE8048258.1"/>
    </source>
</evidence>
<gene>
    <name evidence="5" type="ORF">HOP60_16130</name>
</gene>
<comment type="similarity">
    <text evidence="1">Belongs to the VgrG protein family.</text>
</comment>
<keyword evidence="6" id="KW-1185">Reference proteome</keyword>
<dbReference type="InterPro" id="IPR006531">
    <property type="entry name" value="Gp5/Vgr_OB"/>
</dbReference>
<evidence type="ECO:0000256" key="2">
    <source>
        <dbReference type="SAM" id="MobiDB-lite"/>
    </source>
</evidence>
<dbReference type="InterPro" id="IPR054030">
    <property type="entry name" value="Gp5_Vgr_C"/>
</dbReference>
<dbReference type="Gene3D" id="2.40.50.230">
    <property type="entry name" value="Gp5 N-terminal domain"/>
    <property type="match status" value="1"/>
</dbReference>
<organism evidence="5 6">
    <name type="scientific">Billgrantia desiderata</name>
    <dbReference type="NCBI Taxonomy" id="52021"/>
    <lineage>
        <taxon>Bacteria</taxon>
        <taxon>Pseudomonadati</taxon>
        <taxon>Pseudomonadota</taxon>
        <taxon>Gammaproteobacteria</taxon>
        <taxon>Oceanospirillales</taxon>
        <taxon>Halomonadaceae</taxon>
        <taxon>Billgrantia</taxon>
    </lineage>
</organism>
<dbReference type="SUPFAM" id="SSF69255">
    <property type="entry name" value="gp5 N-terminal domain-like"/>
    <property type="match status" value="1"/>
</dbReference>
<reference evidence="5 6" key="1">
    <citation type="journal article" date="2021" name="Front. Microbiol.">
        <title>Aerobic Denitrification and Heterotrophic Sulfur Oxidation in the Genus Halomonas Revealed by Six Novel Species Characterizations and Genome-Based Analysis.</title>
        <authorList>
            <person name="Wang L."/>
            <person name="Shao Z."/>
        </authorList>
    </citation>
    <scope>NUCLEOTIDE SEQUENCE [LARGE SCALE GENOMIC DNA]</scope>
    <source>
        <strain evidence="5 6">MCCC 1A05748</strain>
    </source>
</reference>
<evidence type="ECO:0000313" key="6">
    <source>
        <dbReference type="Proteomes" id="UP001320154"/>
    </source>
</evidence>
<dbReference type="InterPro" id="IPR050708">
    <property type="entry name" value="T6SS_VgrG/RHS"/>
</dbReference>
<dbReference type="NCBIfam" id="TIGR03361">
    <property type="entry name" value="VI_Rhs_Vgr"/>
    <property type="match status" value="1"/>
</dbReference>
<feature type="domain" description="Gp5/Type VI secretion system Vgr protein OB-fold" evidence="3">
    <location>
        <begin position="406"/>
        <end position="472"/>
    </location>
</feature>
<dbReference type="RefSeq" id="WP_234251184.1">
    <property type="nucleotide sequence ID" value="NZ_JABFTQ010000011.1"/>
</dbReference>
<sequence>MADRTGLQFTLDLAGVDSAELAVIDFTLEEALSQPFHLEVRFASRDGSLSATELLDRPVSLTIWQDGEVLRRVHAIVSEFGRGDRGHRRTLYSLVARPALWRLDLRHNARIFQEVSPLTVLNTLCDERGLTDVAFAVTRELPEREFLVQYRETDLAFVERLAAEEGLFYFHEFEDAPNGAHRLVFADAPQALAHLGERTYHGRAGGTPPSRHVRKLQQLARVAPASVTLKDYSFKNPAYAQLHEHAAGDLEEHAQRDDYEHYDYPGRYKADASGDAFTRIRLEHLRSGALTCAAESDLPELAPGVKFTLTDHDLSELNRDWQVVKVKHTGSQPQALEEDGVTQGDAAGMGLRGRAGSEAMTKFDNELILTPADRAWRPTPNAKPRVDGPQIAFVVGPEGEEIYCDEHGRVKVQFPWDRYAEPNETASAWVRVSQGWAGGGYGSMAIPRIGHEVVVSFLEGDPDQPLITGRTYHAVNTPPYALPEHKTRTVIRTQSHKGEGFNELRFEDQAGEEQIWLHAQKDLELLTNNDRTEEIGNDSFLTVHHDRIGEIHADDHLTVHGSRHTQIDGDDHLIVDASRHEKYGRAQLVEAGQEIHHKAGMKVVIEAGAEITLKAGGSFVKLDPSGVTIVGSQVKINSGGSPGSGSGQAAQAPALPREAEAAPEFTPIQAPQQAALLQQKALCPVCEKDGSA</sequence>
<dbReference type="PANTHER" id="PTHR32305">
    <property type="match status" value="1"/>
</dbReference>
<dbReference type="Gene3D" id="4.10.220.110">
    <property type="match status" value="1"/>
</dbReference>
<dbReference type="SUPFAM" id="SSF69279">
    <property type="entry name" value="Phage tail proteins"/>
    <property type="match status" value="2"/>
</dbReference>
<dbReference type="Proteomes" id="UP001320154">
    <property type="component" value="Unassembled WGS sequence"/>
</dbReference>
<accession>A0ABS9B7S2</accession>
<dbReference type="EMBL" id="JABFTQ010000011">
    <property type="protein sequence ID" value="MCE8048258.1"/>
    <property type="molecule type" value="Genomic_DNA"/>
</dbReference>
<evidence type="ECO:0000259" key="3">
    <source>
        <dbReference type="Pfam" id="PF04717"/>
    </source>
</evidence>
<dbReference type="Gene3D" id="3.55.50.10">
    <property type="entry name" value="Baseplate protein-like domains"/>
    <property type="match status" value="1"/>
</dbReference>
<comment type="caution">
    <text evidence="5">The sequence shown here is derived from an EMBL/GenBank/DDBJ whole genome shotgun (WGS) entry which is preliminary data.</text>
</comment>
<dbReference type="PANTHER" id="PTHR32305:SF11">
    <property type="entry name" value="TYPE VI SECRETION SYSTEM SPIKE PROTEIN VGRG3"/>
    <property type="match status" value="1"/>
</dbReference>
<evidence type="ECO:0000256" key="1">
    <source>
        <dbReference type="ARBA" id="ARBA00005558"/>
    </source>
</evidence>
<dbReference type="InterPro" id="IPR037026">
    <property type="entry name" value="Vgr_OB-fold_dom_sf"/>
</dbReference>
<dbReference type="InterPro" id="IPR017847">
    <property type="entry name" value="T6SS_RhsGE_Vgr_subset"/>
</dbReference>
<dbReference type="Pfam" id="PF04717">
    <property type="entry name" value="Phage_base_V"/>
    <property type="match status" value="1"/>
</dbReference>
<dbReference type="Gene3D" id="2.30.110.50">
    <property type="match status" value="1"/>
</dbReference>
<name>A0ABS9B7S2_9GAMM</name>
<dbReference type="Pfam" id="PF22178">
    <property type="entry name" value="Gp5_trimer_C"/>
    <property type="match status" value="1"/>
</dbReference>
<feature type="domain" description="Gp5/Type VI secretion system Vgr C-terminal trimerisation" evidence="4">
    <location>
        <begin position="490"/>
        <end position="594"/>
    </location>
</feature>
<feature type="compositionally biased region" description="Low complexity" evidence="2">
    <location>
        <begin position="647"/>
        <end position="656"/>
    </location>
</feature>
<protein>
    <submittedName>
        <fullName evidence="5">Type VI secretion system tip protein VgrG</fullName>
    </submittedName>
</protein>
<dbReference type="SUPFAM" id="SSF69349">
    <property type="entry name" value="Phage fibre proteins"/>
    <property type="match status" value="1"/>
</dbReference>
<dbReference type="NCBIfam" id="TIGR01646">
    <property type="entry name" value="vgr_GE"/>
    <property type="match status" value="1"/>
</dbReference>
<feature type="region of interest" description="Disordered" evidence="2">
    <location>
        <begin position="638"/>
        <end position="667"/>
    </location>
</feature>
<proteinExistence type="inferred from homology"/>